<keyword evidence="2" id="KW-1185">Reference proteome</keyword>
<gene>
    <name evidence="1" type="ORF">GE300_09510</name>
</gene>
<dbReference type="Proteomes" id="UP000474957">
    <property type="component" value="Unassembled WGS sequence"/>
</dbReference>
<accession>A0A6L5Z0K8</accession>
<dbReference type="RefSeq" id="WP_154446322.1">
    <property type="nucleotide sequence ID" value="NZ_WIND01000005.1"/>
</dbReference>
<comment type="caution">
    <text evidence="1">The sequence shown here is derived from an EMBL/GenBank/DDBJ whole genome shotgun (WGS) entry which is preliminary data.</text>
</comment>
<name>A0A6L5Z0K8_9RHOB</name>
<reference evidence="1 2" key="1">
    <citation type="submission" date="2019-10" db="EMBL/GenBank/DDBJ databases">
        <title>Cognatihalovulum marinum gen. nov. sp. nov., a new member of the family Rhodobacteraceae isolated from deep seawater of the Northwest Indian Ocean.</title>
        <authorList>
            <person name="Ruan C."/>
            <person name="Wang J."/>
            <person name="Zheng X."/>
            <person name="Song L."/>
            <person name="Zhu Y."/>
            <person name="Huang Y."/>
            <person name="Lu Z."/>
            <person name="Du W."/>
            <person name="Huang L."/>
            <person name="Dai X."/>
        </authorList>
    </citation>
    <scope>NUCLEOTIDE SEQUENCE [LARGE SCALE GENOMIC DNA]</scope>
    <source>
        <strain evidence="1 2">2CG4</strain>
    </source>
</reference>
<dbReference type="EMBL" id="WIND01000005">
    <property type="protein sequence ID" value="MSU89849.1"/>
    <property type="molecule type" value="Genomic_DNA"/>
</dbReference>
<organism evidence="1 2">
    <name type="scientific">Halovulum marinum</name>
    <dbReference type="NCBI Taxonomy" id="2662447"/>
    <lineage>
        <taxon>Bacteria</taxon>
        <taxon>Pseudomonadati</taxon>
        <taxon>Pseudomonadota</taxon>
        <taxon>Alphaproteobacteria</taxon>
        <taxon>Rhodobacterales</taxon>
        <taxon>Paracoccaceae</taxon>
        <taxon>Halovulum</taxon>
    </lineage>
</organism>
<protein>
    <submittedName>
        <fullName evidence="1">Uncharacterized protein</fullName>
    </submittedName>
</protein>
<dbReference type="AlphaFoldDB" id="A0A6L5Z0K8"/>
<proteinExistence type="predicted"/>
<sequence>MSAADRIARAFAHIPAEDQPFAENLFMQVVAAVKAGKPQSEIDRYISREIERHRSERPCAAPE</sequence>
<evidence type="ECO:0000313" key="2">
    <source>
        <dbReference type="Proteomes" id="UP000474957"/>
    </source>
</evidence>
<evidence type="ECO:0000313" key="1">
    <source>
        <dbReference type="EMBL" id="MSU89849.1"/>
    </source>
</evidence>